<dbReference type="PROSITE" id="PS51081">
    <property type="entry name" value="ZF_SIAH"/>
    <property type="match status" value="1"/>
</dbReference>
<evidence type="ECO:0000256" key="4">
    <source>
        <dbReference type="PROSITE-ProRule" id="PRU00455"/>
    </source>
</evidence>
<keyword evidence="8" id="KW-1185">Reference proteome</keyword>
<evidence type="ECO:0000313" key="7">
    <source>
        <dbReference type="EMBL" id="KDR11331.1"/>
    </source>
</evidence>
<dbReference type="GO" id="GO:0061630">
    <property type="term" value="F:ubiquitin protein ligase activity"/>
    <property type="evidence" value="ECO:0007669"/>
    <property type="project" value="TreeGrafter"/>
</dbReference>
<dbReference type="SUPFAM" id="SSF57850">
    <property type="entry name" value="RING/U-box"/>
    <property type="match status" value="1"/>
</dbReference>
<dbReference type="Gene3D" id="2.60.210.10">
    <property type="entry name" value="Apoptosis, Tumor Necrosis Factor Receptor Associated Protein 2, Chain A"/>
    <property type="match status" value="1"/>
</dbReference>
<dbReference type="OMA" id="NGHATCK"/>
<dbReference type="InterPro" id="IPR004162">
    <property type="entry name" value="SINA-like_animal"/>
</dbReference>
<proteinExistence type="predicted"/>
<dbReference type="InParanoid" id="A0A067R188"/>
<keyword evidence="3" id="KW-0862">Zinc</keyword>
<sequence>MAEGKSTKIVSLKDIAPHLTCALCTELLADDVTGICESGHTFCRFCLSRLDECIKCNRRFVKDARNYMIENMAEIVKYKCQNYYFGCKTLLSADLLVKHNLTCRRRAVSCPLEQIPEVLCWWKGCLSEVLDHVKKNHGDRLTSKNYFRCPSLESTHWLTEYKGELFLYYKYIKDGEWNACVQSVGLTEDEFKGVFVLRSHNANSNEVIEISFVVQLITSLDNVHRSGRCLLLDHIVVKQFIKNKQMNMMVSIEEILKR</sequence>
<dbReference type="GO" id="GO:0016567">
    <property type="term" value="P:protein ubiquitination"/>
    <property type="evidence" value="ECO:0007669"/>
    <property type="project" value="UniProtKB-UniPathway"/>
</dbReference>
<dbReference type="Proteomes" id="UP000027135">
    <property type="component" value="Unassembled WGS sequence"/>
</dbReference>
<dbReference type="EMBL" id="KK853101">
    <property type="protein sequence ID" value="KDR11331.1"/>
    <property type="molecule type" value="Genomic_DNA"/>
</dbReference>
<dbReference type="GO" id="GO:0008270">
    <property type="term" value="F:zinc ion binding"/>
    <property type="evidence" value="ECO:0007669"/>
    <property type="project" value="UniProtKB-KW"/>
</dbReference>
<evidence type="ECO:0000256" key="3">
    <source>
        <dbReference type="ARBA" id="ARBA00022833"/>
    </source>
</evidence>
<protein>
    <submittedName>
        <fullName evidence="7">Putative E3 ubiquitin-protein ligase sinah</fullName>
    </submittedName>
</protein>
<dbReference type="SUPFAM" id="SSF49599">
    <property type="entry name" value="TRAF domain-like"/>
    <property type="match status" value="1"/>
</dbReference>
<feature type="domain" description="RING-type" evidence="5">
    <location>
        <begin position="21"/>
        <end position="57"/>
    </location>
</feature>
<keyword evidence="1" id="KW-0479">Metal-binding</keyword>
<dbReference type="GO" id="GO:0005737">
    <property type="term" value="C:cytoplasm"/>
    <property type="evidence" value="ECO:0007669"/>
    <property type="project" value="TreeGrafter"/>
</dbReference>
<reference evidence="7 8" key="1">
    <citation type="journal article" date="2014" name="Nat. Commun.">
        <title>Molecular traces of alternative social organization in a termite genome.</title>
        <authorList>
            <person name="Terrapon N."/>
            <person name="Li C."/>
            <person name="Robertson H.M."/>
            <person name="Ji L."/>
            <person name="Meng X."/>
            <person name="Booth W."/>
            <person name="Chen Z."/>
            <person name="Childers C.P."/>
            <person name="Glastad K.M."/>
            <person name="Gokhale K."/>
            <person name="Gowin J."/>
            <person name="Gronenberg W."/>
            <person name="Hermansen R.A."/>
            <person name="Hu H."/>
            <person name="Hunt B.G."/>
            <person name="Huylmans A.K."/>
            <person name="Khalil S.M."/>
            <person name="Mitchell R.D."/>
            <person name="Munoz-Torres M.C."/>
            <person name="Mustard J.A."/>
            <person name="Pan H."/>
            <person name="Reese J.T."/>
            <person name="Scharf M.E."/>
            <person name="Sun F."/>
            <person name="Vogel H."/>
            <person name="Xiao J."/>
            <person name="Yang W."/>
            <person name="Yang Z."/>
            <person name="Yang Z."/>
            <person name="Zhou J."/>
            <person name="Zhu J."/>
            <person name="Brent C.S."/>
            <person name="Elsik C.G."/>
            <person name="Goodisman M.A."/>
            <person name="Liberles D.A."/>
            <person name="Roe R.M."/>
            <person name="Vargo E.L."/>
            <person name="Vilcinskas A."/>
            <person name="Wang J."/>
            <person name="Bornberg-Bauer E."/>
            <person name="Korb J."/>
            <person name="Zhang G."/>
            <person name="Liebig J."/>
        </authorList>
    </citation>
    <scope>NUCLEOTIDE SEQUENCE [LARGE SCALE GENOMIC DNA]</scope>
    <source>
        <tissue evidence="7">Whole organism</tissue>
    </source>
</reference>
<dbReference type="InterPro" id="IPR008974">
    <property type="entry name" value="TRAF-like"/>
</dbReference>
<feature type="domain" description="SIAH-type" evidence="6">
    <location>
        <begin position="75"/>
        <end position="138"/>
    </location>
</feature>
<evidence type="ECO:0000256" key="2">
    <source>
        <dbReference type="ARBA" id="ARBA00022771"/>
    </source>
</evidence>
<evidence type="ECO:0000259" key="5">
    <source>
        <dbReference type="PROSITE" id="PS50089"/>
    </source>
</evidence>
<dbReference type="GO" id="GO:0031624">
    <property type="term" value="F:ubiquitin conjugating enzyme binding"/>
    <property type="evidence" value="ECO:0007669"/>
    <property type="project" value="TreeGrafter"/>
</dbReference>
<evidence type="ECO:0000313" key="8">
    <source>
        <dbReference type="Proteomes" id="UP000027135"/>
    </source>
</evidence>
<keyword evidence="2 4" id="KW-0863">Zinc-finger</keyword>
<name>A0A067R188_ZOONE</name>
<organism evidence="7 8">
    <name type="scientific">Zootermopsis nevadensis</name>
    <name type="common">Dampwood termite</name>
    <dbReference type="NCBI Taxonomy" id="136037"/>
    <lineage>
        <taxon>Eukaryota</taxon>
        <taxon>Metazoa</taxon>
        <taxon>Ecdysozoa</taxon>
        <taxon>Arthropoda</taxon>
        <taxon>Hexapoda</taxon>
        <taxon>Insecta</taxon>
        <taxon>Pterygota</taxon>
        <taxon>Neoptera</taxon>
        <taxon>Polyneoptera</taxon>
        <taxon>Dictyoptera</taxon>
        <taxon>Blattodea</taxon>
        <taxon>Blattoidea</taxon>
        <taxon>Termitoidae</taxon>
        <taxon>Termopsidae</taxon>
        <taxon>Zootermopsis</taxon>
    </lineage>
</organism>
<dbReference type="PANTHER" id="PTHR45877:SF2">
    <property type="entry name" value="E3 UBIQUITIN-PROTEIN LIGASE SINA-RELATED"/>
    <property type="match status" value="1"/>
</dbReference>
<dbReference type="InterPro" id="IPR013010">
    <property type="entry name" value="Znf_SIAH"/>
</dbReference>
<dbReference type="InterPro" id="IPR001841">
    <property type="entry name" value="Znf_RING"/>
</dbReference>
<dbReference type="UniPathway" id="UPA00143"/>
<gene>
    <name evidence="7" type="ORF">L798_14872</name>
</gene>
<dbReference type="Pfam" id="PF21361">
    <property type="entry name" value="Sina_ZnF"/>
    <property type="match status" value="1"/>
</dbReference>
<dbReference type="InterPro" id="IPR013083">
    <property type="entry name" value="Znf_RING/FYVE/PHD"/>
</dbReference>
<dbReference type="PANTHER" id="PTHR45877">
    <property type="entry name" value="E3 UBIQUITIN-PROTEIN LIGASE SIAH2"/>
    <property type="match status" value="1"/>
</dbReference>
<dbReference type="GO" id="GO:0043161">
    <property type="term" value="P:proteasome-mediated ubiquitin-dependent protein catabolic process"/>
    <property type="evidence" value="ECO:0007669"/>
    <property type="project" value="TreeGrafter"/>
</dbReference>
<dbReference type="STRING" id="136037.A0A067R188"/>
<evidence type="ECO:0000259" key="6">
    <source>
        <dbReference type="PROSITE" id="PS51081"/>
    </source>
</evidence>
<dbReference type="Gene3D" id="3.30.40.10">
    <property type="entry name" value="Zinc/RING finger domain, C3HC4 (zinc finger)"/>
    <property type="match status" value="2"/>
</dbReference>
<dbReference type="AlphaFoldDB" id="A0A067R188"/>
<evidence type="ECO:0000256" key="1">
    <source>
        <dbReference type="ARBA" id="ARBA00022723"/>
    </source>
</evidence>
<accession>A0A067R188</accession>
<dbReference type="PROSITE" id="PS50089">
    <property type="entry name" value="ZF_RING_2"/>
    <property type="match status" value="1"/>
</dbReference>
<dbReference type="eggNOG" id="KOG3002">
    <property type="taxonomic scope" value="Eukaryota"/>
</dbReference>